<protein>
    <submittedName>
        <fullName evidence="1">Uncharacterized protein</fullName>
    </submittedName>
</protein>
<reference evidence="1" key="1">
    <citation type="journal article" date="2022" name="bioRxiv">
        <title>Sequencing and chromosome-scale assembly of the giantPleurodeles waltlgenome.</title>
        <authorList>
            <person name="Brown T."/>
            <person name="Elewa A."/>
            <person name="Iarovenko S."/>
            <person name="Subramanian E."/>
            <person name="Araus A.J."/>
            <person name="Petzold A."/>
            <person name="Susuki M."/>
            <person name="Suzuki K.-i.T."/>
            <person name="Hayashi T."/>
            <person name="Toyoda A."/>
            <person name="Oliveira C."/>
            <person name="Osipova E."/>
            <person name="Leigh N.D."/>
            <person name="Simon A."/>
            <person name="Yun M.H."/>
        </authorList>
    </citation>
    <scope>NUCLEOTIDE SEQUENCE</scope>
    <source>
        <strain evidence="1">20211129_DDA</strain>
        <tissue evidence="1">Liver</tissue>
    </source>
</reference>
<comment type="caution">
    <text evidence="1">The sequence shown here is derived from an EMBL/GenBank/DDBJ whole genome shotgun (WGS) entry which is preliminary data.</text>
</comment>
<gene>
    <name evidence="1" type="ORF">NDU88_000986</name>
</gene>
<name>A0AAV7R8F1_PLEWA</name>
<evidence type="ECO:0000313" key="2">
    <source>
        <dbReference type="Proteomes" id="UP001066276"/>
    </source>
</evidence>
<dbReference type="Proteomes" id="UP001066276">
    <property type="component" value="Chromosome 5"/>
</dbReference>
<sequence>MRRFVSFEDRDWFDKAVTRVVEENIDPEAAAELHPEPYFVDFLRDMPEPTGEEPDDFVFEQPKVYEMVRCRTTAEVKMNKTGLIVF</sequence>
<organism evidence="1 2">
    <name type="scientific">Pleurodeles waltl</name>
    <name type="common">Iberian ribbed newt</name>
    <dbReference type="NCBI Taxonomy" id="8319"/>
    <lineage>
        <taxon>Eukaryota</taxon>
        <taxon>Metazoa</taxon>
        <taxon>Chordata</taxon>
        <taxon>Craniata</taxon>
        <taxon>Vertebrata</taxon>
        <taxon>Euteleostomi</taxon>
        <taxon>Amphibia</taxon>
        <taxon>Batrachia</taxon>
        <taxon>Caudata</taxon>
        <taxon>Salamandroidea</taxon>
        <taxon>Salamandridae</taxon>
        <taxon>Pleurodelinae</taxon>
        <taxon>Pleurodeles</taxon>
    </lineage>
</organism>
<dbReference type="AlphaFoldDB" id="A0AAV7R8F1"/>
<proteinExistence type="predicted"/>
<evidence type="ECO:0000313" key="1">
    <source>
        <dbReference type="EMBL" id="KAJ1148147.1"/>
    </source>
</evidence>
<dbReference type="EMBL" id="JANPWB010000009">
    <property type="protein sequence ID" value="KAJ1148147.1"/>
    <property type="molecule type" value="Genomic_DNA"/>
</dbReference>
<accession>A0AAV7R8F1</accession>
<keyword evidence="2" id="KW-1185">Reference proteome</keyword>